<feature type="domain" description="RNase H type-1" evidence="1">
    <location>
        <begin position="233"/>
        <end position="369"/>
    </location>
</feature>
<dbReference type="PROSITE" id="PS50879">
    <property type="entry name" value="RNASE_H_1"/>
    <property type="match status" value="1"/>
</dbReference>
<gene>
    <name evidence="2" type="ORF">MTR67_023624</name>
</gene>
<protein>
    <recommendedName>
        <fullName evidence="1">RNase H type-1 domain-containing protein</fullName>
    </recommendedName>
</protein>
<dbReference type="Pfam" id="PF13966">
    <property type="entry name" value="zf-RVT"/>
    <property type="match status" value="1"/>
</dbReference>
<keyword evidence="3" id="KW-1185">Reference proteome</keyword>
<dbReference type="InterPro" id="IPR012337">
    <property type="entry name" value="RNaseH-like_sf"/>
</dbReference>
<dbReference type="InterPro" id="IPR044730">
    <property type="entry name" value="RNase_H-like_dom_plant"/>
</dbReference>
<dbReference type="AlphaFoldDB" id="A0AAF0QTT8"/>
<name>A0AAF0QTT8_SOLVR</name>
<dbReference type="InterPro" id="IPR002156">
    <property type="entry name" value="RNaseH_domain"/>
</dbReference>
<dbReference type="PANTHER" id="PTHR47723:SF7">
    <property type="entry name" value="RNASE H FAMILY PROTEIN"/>
    <property type="match status" value="1"/>
</dbReference>
<dbReference type="Gene3D" id="3.30.420.10">
    <property type="entry name" value="Ribonuclease H-like superfamily/Ribonuclease H"/>
    <property type="match status" value="1"/>
</dbReference>
<evidence type="ECO:0000313" key="2">
    <source>
        <dbReference type="EMBL" id="WMV30239.1"/>
    </source>
</evidence>
<evidence type="ECO:0000313" key="3">
    <source>
        <dbReference type="Proteomes" id="UP001234989"/>
    </source>
</evidence>
<dbReference type="CDD" id="cd06222">
    <property type="entry name" value="RNase_H_like"/>
    <property type="match status" value="1"/>
</dbReference>
<dbReference type="PANTHER" id="PTHR47723">
    <property type="entry name" value="OS05G0353850 PROTEIN"/>
    <property type="match status" value="1"/>
</dbReference>
<dbReference type="InterPro" id="IPR036397">
    <property type="entry name" value="RNaseH_sf"/>
</dbReference>
<dbReference type="SUPFAM" id="SSF53098">
    <property type="entry name" value="Ribonuclease H-like"/>
    <property type="match status" value="1"/>
</dbReference>
<reference evidence="2" key="1">
    <citation type="submission" date="2023-08" db="EMBL/GenBank/DDBJ databases">
        <title>A de novo genome assembly of Solanum verrucosum Schlechtendal, a Mexican diploid species geographically isolated from the other diploid A-genome species in potato relatives.</title>
        <authorList>
            <person name="Hosaka K."/>
        </authorList>
    </citation>
    <scope>NUCLEOTIDE SEQUENCE</scope>
    <source>
        <tissue evidence="2">Young leaves</tissue>
    </source>
</reference>
<dbReference type="InterPro" id="IPR026960">
    <property type="entry name" value="RVT-Znf"/>
</dbReference>
<evidence type="ECO:0000259" key="1">
    <source>
        <dbReference type="PROSITE" id="PS50879"/>
    </source>
</evidence>
<proteinExistence type="predicted"/>
<accession>A0AAF0QTT8</accession>
<dbReference type="Proteomes" id="UP001234989">
    <property type="component" value="Chromosome 5"/>
</dbReference>
<dbReference type="EMBL" id="CP133616">
    <property type="protein sequence ID" value="WMV30239.1"/>
    <property type="molecule type" value="Genomic_DNA"/>
</dbReference>
<sequence length="404" mass="47025">MVPIILNTPIQHHEDIPDEAVWTPADSGHFSISSAWKIIRKKHAKDLINTFIWHKNFPFKVSFFIWRALRGKFPTNEKLANFGIESANCYCCHRPWRDEIDHILIAWNFANHIWKIHAALIRIEHSSTTLRCFLMNWRSIQYSNEIHKLLNQALPIFICWNLWKNRCSVKYGGKQSSIGKVFAKHLIFKDMIQLLITVFPYLQWSSSWKEVITMIEKYRHEIKVIPICWEKPTEGVYKLNTYGSALTNPGKIGGGGILRDDQGNMVYAYAIPLGFGSNNKIEMQAATHGVNWCLQHGYRKIILEVNSELLSKWLNHNSSPPWQIQQHMQELLAISLSISNANIPSAKLIAQLIIYLNGVIDKISFNIFTLIINYLGHLKEVIFRKKMGMQNFRRKRLRRIKQPP</sequence>
<dbReference type="InterPro" id="IPR053151">
    <property type="entry name" value="RNase_H-like"/>
</dbReference>
<dbReference type="Pfam" id="PF13456">
    <property type="entry name" value="RVT_3"/>
    <property type="match status" value="1"/>
</dbReference>
<dbReference type="GO" id="GO:0003676">
    <property type="term" value="F:nucleic acid binding"/>
    <property type="evidence" value="ECO:0007669"/>
    <property type="project" value="InterPro"/>
</dbReference>
<organism evidence="2 3">
    <name type="scientific">Solanum verrucosum</name>
    <dbReference type="NCBI Taxonomy" id="315347"/>
    <lineage>
        <taxon>Eukaryota</taxon>
        <taxon>Viridiplantae</taxon>
        <taxon>Streptophyta</taxon>
        <taxon>Embryophyta</taxon>
        <taxon>Tracheophyta</taxon>
        <taxon>Spermatophyta</taxon>
        <taxon>Magnoliopsida</taxon>
        <taxon>eudicotyledons</taxon>
        <taxon>Gunneridae</taxon>
        <taxon>Pentapetalae</taxon>
        <taxon>asterids</taxon>
        <taxon>lamiids</taxon>
        <taxon>Solanales</taxon>
        <taxon>Solanaceae</taxon>
        <taxon>Solanoideae</taxon>
        <taxon>Solaneae</taxon>
        <taxon>Solanum</taxon>
    </lineage>
</organism>
<dbReference type="GO" id="GO:0004523">
    <property type="term" value="F:RNA-DNA hybrid ribonuclease activity"/>
    <property type="evidence" value="ECO:0007669"/>
    <property type="project" value="InterPro"/>
</dbReference>